<evidence type="ECO:0000256" key="1">
    <source>
        <dbReference type="ARBA" id="ARBA00001946"/>
    </source>
</evidence>
<protein>
    <recommendedName>
        <fullName evidence="6">Farnesyl pyrophosphate synthase</fullName>
    </recommendedName>
</protein>
<dbReference type="Pfam" id="PF00348">
    <property type="entry name" value="polyprenyl_synt"/>
    <property type="match status" value="1"/>
</dbReference>
<evidence type="ECO:0000256" key="5">
    <source>
        <dbReference type="ARBA" id="ARBA00033740"/>
    </source>
</evidence>
<proteinExistence type="inferred from homology"/>
<evidence type="ECO:0000313" key="8">
    <source>
        <dbReference type="Proteomes" id="UP000694924"/>
    </source>
</evidence>
<keyword evidence="3" id="KW-0479">Metal-binding</keyword>
<organism evidence="8 9">
    <name type="scientific">Polistes dominula</name>
    <name type="common">European paper wasp</name>
    <name type="synonym">Vespa dominula</name>
    <dbReference type="NCBI Taxonomy" id="743375"/>
    <lineage>
        <taxon>Eukaryota</taxon>
        <taxon>Metazoa</taxon>
        <taxon>Ecdysozoa</taxon>
        <taxon>Arthropoda</taxon>
        <taxon>Hexapoda</taxon>
        <taxon>Insecta</taxon>
        <taxon>Pterygota</taxon>
        <taxon>Neoptera</taxon>
        <taxon>Endopterygota</taxon>
        <taxon>Hymenoptera</taxon>
        <taxon>Apocrita</taxon>
        <taxon>Aculeata</taxon>
        <taxon>Vespoidea</taxon>
        <taxon>Vespidae</taxon>
        <taxon>Polistinae</taxon>
        <taxon>Polistini</taxon>
        <taxon>Polistes</taxon>
    </lineage>
</organism>
<keyword evidence="2 7" id="KW-0808">Transferase</keyword>
<evidence type="ECO:0000256" key="2">
    <source>
        <dbReference type="ARBA" id="ARBA00022679"/>
    </source>
</evidence>
<comment type="pathway">
    <text evidence="5">Pheromone biosynthesis.</text>
</comment>
<dbReference type="PANTHER" id="PTHR11525">
    <property type="entry name" value="FARNESYL-PYROPHOSPHATE SYNTHETASE"/>
    <property type="match status" value="1"/>
</dbReference>
<keyword evidence="4" id="KW-0460">Magnesium</keyword>
<comment type="cofactor">
    <cofactor evidence="1">
        <name>Mg(2+)</name>
        <dbReference type="ChEBI" id="CHEBI:18420"/>
    </cofactor>
</comment>
<dbReference type="InterPro" id="IPR033749">
    <property type="entry name" value="Polyprenyl_synt_CS"/>
</dbReference>
<dbReference type="InterPro" id="IPR008949">
    <property type="entry name" value="Isoprenoid_synthase_dom_sf"/>
</dbReference>
<dbReference type="Gene3D" id="1.10.600.10">
    <property type="entry name" value="Farnesyl Diphosphate Synthase"/>
    <property type="match status" value="1"/>
</dbReference>
<keyword evidence="8" id="KW-1185">Reference proteome</keyword>
<evidence type="ECO:0000313" key="9">
    <source>
        <dbReference type="RefSeq" id="XP_015189996.1"/>
    </source>
</evidence>
<evidence type="ECO:0000256" key="6">
    <source>
        <dbReference type="ARBA" id="ARBA00034546"/>
    </source>
</evidence>
<dbReference type="PANTHER" id="PTHR11525:SF0">
    <property type="entry name" value="FARNESYL PYROPHOSPHATE SYNTHASE"/>
    <property type="match status" value="1"/>
</dbReference>
<sequence>MFYFNLKEVKKKINKHPTHNTYIYICTYIYHSYCVGESIVNCNMSVIRRRLFGFCANGFYCKHTKFPALQKVRLFRTTNLETRKMAYTMTQTTWMATKDESREMMAVWPDVVRDLTNNGQNSDLSEVTKWLVKVLQYNVPEGKKNRALALVYAYRMLATPEQLTDDNIRLARILGWCIEVLQAFFLVIDDIQDKSLVRRNQPCWYLNNGIGLAAINDGLMLENAVYQLLEMHFKGKDCYIDLMEIFRKVTMKTLMGQNLDMLSTNYGKKPNLNLFTMDRYNSIVKYKTAYYSFVLPIKAAMYFVGIKDPEMHRQAQTILLEMGHFFQVQDDFLDCYGDPEVIGKSNCVDIQEGKCSWLIVVALQRATPEQRKILEECYGSNDPEKIRQVKRLYNDIGLPNTYSIYEEETYNLLNTHIQQISRGLPHDLFLKFLEKLYRRVS</sequence>
<evidence type="ECO:0000256" key="3">
    <source>
        <dbReference type="ARBA" id="ARBA00022723"/>
    </source>
</evidence>
<dbReference type="SFLD" id="SFLDG01017">
    <property type="entry name" value="Polyprenyl_Transferase_Like"/>
    <property type="match status" value="1"/>
</dbReference>
<dbReference type="PROSITE" id="PS00444">
    <property type="entry name" value="POLYPRENYL_SYNTHASE_2"/>
    <property type="match status" value="1"/>
</dbReference>
<dbReference type="CDD" id="cd00685">
    <property type="entry name" value="Trans_IPPS_HT"/>
    <property type="match status" value="1"/>
</dbReference>
<comment type="similarity">
    <text evidence="7">Belongs to the FPP/GGPP synthase family.</text>
</comment>
<dbReference type="RefSeq" id="XP_015189996.1">
    <property type="nucleotide sequence ID" value="XM_015334510.1"/>
</dbReference>
<reference evidence="9" key="1">
    <citation type="submission" date="2025-08" db="UniProtKB">
        <authorList>
            <consortium name="RefSeq"/>
        </authorList>
    </citation>
    <scope>IDENTIFICATION</scope>
    <source>
        <tissue evidence="9">Whole body</tissue>
    </source>
</reference>
<dbReference type="SUPFAM" id="SSF48576">
    <property type="entry name" value="Terpenoid synthases"/>
    <property type="match status" value="1"/>
</dbReference>
<gene>
    <name evidence="9" type="primary">LOC107073805</name>
</gene>
<dbReference type="InterPro" id="IPR000092">
    <property type="entry name" value="Polyprenyl_synt"/>
</dbReference>
<evidence type="ECO:0000256" key="7">
    <source>
        <dbReference type="RuleBase" id="RU004466"/>
    </source>
</evidence>
<evidence type="ECO:0000256" key="4">
    <source>
        <dbReference type="ARBA" id="ARBA00022842"/>
    </source>
</evidence>
<dbReference type="GeneID" id="107073805"/>
<accession>A0ABM1JC08</accession>
<dbReference type="InterPro" id="IPR039702">
    <property type="entry name" value="FPS1-like"/>
</dbReference>
<name>A0ABM1JC08_POLDO</name>
<dbReference type="SFLD" id="SFLDS00005">
    <property type="entry name" value="Isoprenoid_Synthase_Type_I"/>
    <property type="match status" value="1"/>
</dbReference>
<dbReference type="Proteomes" id="UP000694924">
    <property type="component" value="Unplaced"/>
</dbReference>